<reference evidence="3" key="1">
    <citation type="submission" date="2025-08" db="UniProtKB">
        <authorList>
            <consortium name="RefSeq"/>
        </authorList>
    </citation>
    <scope>IDENTIFICATION</scope>
</reference>
<sequence length="709" mass="76504">MEVLSRSAADGVQEQSEGADGQQSQRITASAQPPMVQCLSKLLAQPAPRPRSPFFSLSQQRQRPYLSSLVHTPGVLQILILLCCAGVESPQDYEKLFTLESHHYKKEQTSSLEASLPKVKPESNDFAANKPHNAHEERGLAEIEQLLKQKIFTRDESSRLVELLRSRTTDLSYVDDRAPKVAEAAIEAPPQKDVISLRKQNNTSQPDQMMKNGHDTLLTTGNTEVGSSPVDIAKAYMQALAATSGIKSQSARSKSEKNRSNDVDYASELSFSPAIKAPTRWPGAVLKGDLGCCTPQTQRSSAVLQIFSQSPYSHTLVSRYTSKSQVGDRNPNAVLAELKQFYTPLFGANTTMKRKSSILDDDLKSIGISRLVRQKNVASTVADPPDVQNSLPYLSESSEILEGCESICQRNAEHVLITGDIMMRQPSGRDENKPAFFAGSSTVHPRSSEIARKILDDISRTVPSPKEKALELTTAITRIKIPSISTNLVMDSKQNPPIVSAAANQFADCLIKKVDRAQETVHTNKLPACPCLGLSSIKDLASSYPQGAAAAVHLTAKNCPSFSDHDSILKSLTDGIPSKEAKLSGESSKPIDDGKLKISDNGSGFTFPVPVDTVAFSEPPPTPTLFPLAAENKNFLGTEGIPAFTFGTSGAGSGLVFSFAGSSANADFIGTSASKFHFGSDKKRLSFTAFGKNTVCCSQVEGRDSLVLV</sequence>
<feature type="compositionally biased region" description="Polar residues" evidence="1">
    <location>
        <begin position="13"/>
        <end position="30"/>
    </location>
</feature>
<gene>
    <name evidence="3" type="primary">LOC120280659</name>
</gene>
<evidence type="ECO:0000313" key="2">
    <source>
        <dbReference type="Proteomes" id="UP001515500"/>
    </source>
</evidence>
<dbReference type="PANTHER" id="PTHR33416:SF18">
    <property type="entry name" value="NUCLEOPORIN-LIKE PROTEIN"/>
    <property type="match status" value="1"/>
</dbReference>
<keyword evidence="2" id="KW-1185">Reference proteome</keyword>
<dbReference type="AlphaFoldDB" id="A0AB40CYH9"/>
<evidence type="ECO:0000256" key="1">
    <source>
        <dbReference type="SAM" id="MobiDB-lite"/>
    </source>
</evidence>
<organism evidence="2 3">
    <name type="scientific">Dioscorea cayennensis subsp. rotundata</name>
    <name type="common">White Guinea yam</name>
    <name type="synonym">Dioscorea rotundata</name>
    <dbReference type="NCBI Taxonomy" id="55577"/>
    <lineage>
        <taxon>Eukaryota</taxon>
        <taxon>Viridiplantae</taxon>
        <taxon>Streptophyta</taxon>
        <taxon>Embryophyta</taxon>
        <taxon>Tracheophyta</taxon>
        <taxon>Spermatophyta</taxon>
        <taxon>Magnoliopsida</taxon>
        <taxon>Liliopsida</taxon>
        <taxon>Dioscoreales</taxon>
        <taxon>Dioscoreaceae</taxon>
        <taxon>Dioscorea</taxon>
    </lineage>
</organism>
<dbReference type="RefSeq" id="XP_039143502.1">
    <property type="nucleotide sequence ID" value="XM_039287568.1"/>
</dbReference>
<protein>
    <submittedName>
        <fullName evidence="3">Uncharacterized protein LOC120280659 isoform X1</fullName>
    </submittedName>
</protein>
<dbReference type="GeneID" id="120280659"/>
<accession>A0AB40CYH9</accession>
<evidence type="ECO:0000313" key="3">
    <source>
        <dbReference type="RefSeq" id="XP_039143502.1"/>
    </source>
</evidence>
<dbReference type="GO" id="GO:0005635">
    <property type="term" value="C:nuclear envelope"/>
    <property type="evidence" value="ECO:0007669"/>
    <property type="project" value="TreeGrafter"/>
</dbReference>
<dbReference type="GO" id="GO:0071763">
    <property type="term" value="P:nuclear membrane organization"/>
    <property type="evidence" value="ECO:0007669"/>
    <property type="project" value="TreeGrafter"/>
</dbReference>
<dbReference type="Proteomes" id="UP001515500">
    <property type="component" value="Chromosome 17"/>
</dbReference>
<proteinExistence type="predicted"/>
<feature type="region of interest" description="Disordered" evidence="1">
    <location>
        <begin position="1"/>
        <end position="30"/>
    </location>
</feature>
<name>A0AB40CYH9_DIOCR</name>
<dbReference type="PANTHER" id="PTHR33416">
    <property type="entry name" value="NUCLEAR PORE COMPLEX PROTEIN NUP1"/>
    <property type="match status" value="1"/>
</dbReference>